<reference evidence="2 3" key="1">
    <citation type="submission" date="2015-07" db="EMBL/GenBank/DDBJ databases">
        <title>Draft genome sequence of the Amantichitinum ursilacus IGB-41, a new chitin-degrading bacterium.</title>
        <authorList>
            <person name="Kirstahler P."/>
            <person name="Guenther M."/>
            <person name="Grumaz C."/>
            <person name="Rupp S."/>
            <person name="Zibek S."/>
            <person name="Sohn K."/>
        </authorList>
    </citation>
    <scope>NUCLEOTIDE SEQUENCE [LARGE SCALE GENOMIC DNA]</scope>
    <source>
        <strain evidence="2 3">IGB-41</strain>
    </source>
</reference>
<proteinExistence type="predicted"/>
<evidence type="ECO:0000313" key="3">
    <source>
        <dbReference type="Proteomes" id="UP000037939"/>
    </source>
</evidence>
<feature type="signal peptide" evidence="1">
    <location>
        <begin position="1"/>
        <end position="19"/>
    </location>
</feature>
<evidence type="ECO:0000313" key="2">
    <source>
        <dbReference type="EMBL" id="KPC55172.1"/>
    </source>
</evidence>
<dbReference type="OrthoDB" id="4555199at2"/>
<evidence type="ECO:0008006" key="4">
    <source>
        <dbReference type="Google" id="ProtNLM"/>
    </source>
</evidence>
<dbReference type="InterPro" id="IPR036440">
    <property type="entry name" value="Peptidase_C15-like_sf"/>
</dbReference>
<feature type="chain" id="PRO_5005875320" description="Pyrrolidone-carboxylate peptidase" evidence="1">
    <location>
        <begin position="20"/>
        <end position="470"/>
    </location>
</feature>
<gene>
    <name evidence="2" type="ORF">WG78_00900</name>
</gene>
<sequence>MQKNWLAMMALVTASWAHAACIDASRPLSVEEQRLANTVVPGGEAFSAQILRASGFDQYGPAFASALCQQPSFAAADQFIRHSGIALWQAALDRVQGRAVRGDLPHGDDRMLYWSRLQLTAAVRQWQPGFKLSEAQRGQLLWTLERASRGQFSIQFPSGAQYRRIIVSGFDPFTLGKPGSADAHVRIGNPSGALALALNGRQITLSDGSIAVIQTYLLPVNYQPFRQGMQEHTLLPFMRGPNAVQASITVSQGGKGEFWIEQWHGRYHATHFADNLGEIIPPLLAHQGDSDIYPPSDVLGYNAKPWQQNQPPQWLGTSLPVAAMINAHTGAGIANPYAGGFEGFPVLWHTSFSAFADCNANTITHFNEKQGGPYPPVNAPAIPAPDSCAQSGGGGNYLSNESGYRNVLLREIHNPKMRAGHLHVPVMTVFDPQDSSAMTDAIFEQYRDSVVLQSTRLIEAIAQSLVKPAL</sequence>
<dbReference type="AlphaFoldDB" id="A0A0N1JTU4"/>
<evidence type="ECO:0000256" key="1">
    <source>
        <dbReference type="SAM" id="SignalP"/>
    </source>
</evidence>
<dbReference type="PATRIC" id="fig|857265.3.peg.190"/>
<dbReference type="SUPFAM" id="SSF53182">
    <property type="entry name" value="Pyrrolidone carboxyl peptidase (pyroglutamate aminopeptidase)"/>
    <property type="match status" value="1"/>
</dbReference>
<dbReference type="Gene3D" id="3.40.630.20">
    <property type="entry name" value="Peptidase C15, pyroglutamyl peptidase I-like"/>
    <property type="match status" value="1"/>
</dbReference>
<dbReference type="STRING" id="857265.WG78_00900"/>
<protein>
    <recommendedName>
        <fullName evidence="4">Pyrrolidone-carboxylate peptidase</fullName>
    </recommendedName>
</protein>
<name>A0A0N1JTU4_9NEIS</name>
<keyword evidence="3" id="KW-1185">Reference proteome</keyword>
<comment type="caution">
    <text evidence="2">The sequence shown here is derived from an EMBL/GenBank/DDBJ whole genome shotgun (WGS) entry which is preliminary data.</text>
</comment>
<dbReference type="EMBL" id="LAQT01000001">
    <property type="protein sequence ID" value="KPC55172.1"/>
    <property type="molecule type" value="Genomic_DNA"/>
</dbReference>
<accession>A0A0N1JTU4</accession>
<dbReference type="Proteomes" id="UP000037939">
    <property type="component" value="Unassembled WGS sequence"/>
</dbReference>
<dbReference type="RefSeq" id="WP_083458670.1">
    <property type="nucleotide sequence ID" value="NZ_LAQT01000001.1"/>
</dbReference>
<keyword evidence="1" id="KW-0732">Signal</keyword>
<organism evidence="2 3">
    <name type="scientific">Amantichitinum ursilacus</name>
    <dbReference type="NCBI Taxonomy" id="857265"/>
    <lineage>
        <taxon>Bacteria</taxon>
        <taxon>Pseudomonadati</taxon>
        <taxon>Pseudomonadota</taxon>
        <taxon>Betaproteobacteria</taxon>
        <taxon>Neisseriales</taxon>
        <taxon>Chitinibacteraceae</taxon>
        <taxon>Amantichitinum</taxon>
    </lineage>
</organism>